<evidence type="ECO:0000313" key="2">
    <source>
        <dbReference type="EMBL" id="KJZ41946.1"/>
    </source>
</evidence>
<reference evidence="2 3" key="1">
    <citation type="submission" date="2015-03" db="EMBL/GenBank/DDBJ databases">
        <title>Comparative genomics of Pseudomonas insights into diversity of traits involved in vanlence and defense.</title>
        <authorList>
            <person name="Qin Y."/>
        </authorList>
    </citation>
    <scope>NUCLEOTIDE SEQUENCE [LARGE SCALE GENOMIC DNA]</scope>
    <source>
        <strain evidence="2 3">C3</strain>
    </source>
</reference>
<feature type="transmembrane region" description="Helical" evidence="1">
    <location>
        <begin position="215"/>
        <end position="233"/>
    </location>
</feature>
<protein>
    <recommendedName>
        <fullName evidence="4">Glycosyltransferase RgtA/B/C/D-like domain-containing protein</fullName>
    </recommendedName>
</protein>
<dbReference type="Proteomes" id="UP000033500">
    <property type="component" value="Unassembled WGS sequence"/>
</dbReference>
<keyword evidence="1" id="KW-1133">Transmembrane helix</keyword>
<keyword evidence="1" id="KW-0812">Transmembrane</keyword>
<dbReference type="AlphaFoldDB" id="A0A0F4TBZ8"/>
<dbReference type="RefSeq" id="WP_046047971.1">
    <property type="nucleotide sequence ID" value="NZ_LACD01000022.1"/>
</dbReference>
<accession>A0A0F4TBZ8</accession>
<dbReference type="PATRIC" id="fig|294.131.peg.2782"/>
<keyword evidence="1" id="KW-0472">Membrane</keyword>
<evidence type="ECO:0000256" key="1">
    <source>
        <dbReference type="SAM" id="Phobius"/>
    </source>
</evidence>
<gene>
    <name evidence="2" type="ORF">VC34_19480</name>
</gene>
<feature type="transmembrane region" description="Helical" evidence="1">
    <location>
        <begin position="153"/>
        <end position="170"/>
    </location>
</feature>
<organism evidence="2 3">
    <name type="scientific">Pseudomonas fluorescens</name>
    <dbReference type="NCBI Taxonomy" id="294"/>
    <lineage>
        <taxon>Bacteria</taxon>
        <taxon>Pseudomonadati</taxon>
        <taxon>Pseudomonadota</taxon>
        <taxon>Gammaproteobacteria</taxon>
        <taxon>Pseudomonadales</taxon>
        <taxon>Pseudomonadaceae</taxon>
        <taxon>Pseudomonas</taxon>
    </lineage>
</organism>
<evidence type="ECO:0008006" key="4">
    <source>
        <dbReference type="Google" id="ProtNLM"/>
    </source>
</evidence>
<feature type="transmembrane region" description="Helical" evidence="1">
    <location>
        <begin position="287"/>
        <end position="307"/>
    </location>
</feature>
<dbReference type="EMBL" id="LACD01000022">
    <property type="protein sequence ID" value="KJZ41946.1"/>
    <property type="molecule type" value="Genomic_DNA"/>
</dbReference>
<feature type="transmembrane region" description="Helical" evidence="1">
    <location>
        <begin position="26"/>
        <end position="47"/>
    </location>
</feature>
<comment type="caution">
    <text evidence="2">The sequence shown here is derived from an EMBL/GenBank/DDBJ whole genome shotgun (WGS) entry which is preliminary data.</text>
</comment>
<evidence type="ECO:0000313" key="3">
    <source>
        <dbReference type="Proteomes" id="UP000033500"/>
    </source>
</evidence>
<feature type="transmembrane region" description="Helical" evidence="1">
    <location>
        <begin position="67"/>
        <end position="88"/>
    </location>
</feature>
<proteinExistence type="predicted"/>
<sequence length="635" mass="70618">MLTLGSKTNQTNVDPAENFARFKGHIYFAVIAFLVYVYGMKSGWGGATADDGSFFLRYAENMTQGQFWIWNLGEAPIWGASAPFYPLYLALLIKLGASPIVALVGGGALLGCLALTLTSWMLVQRFGYVAGIFFVAATSFDGFFMWFAGTAGLESPLTIAVLTYGFWALLKSNNWVHVGVAAGLLAIQKLDLIPAAFFLICAWSVLTRSIPVKTIALAAAIAITWYGFAWIYFGLPVPNSFITKTFFQNQQSGITWQWFGKYVLIENNHYWIAILALPKLLKPNKDSTPLIIFLAGLTATHLIAYTLKFPLEPYNWYAMPALYSLFILGSLGAQAIWDISTKYTYIIKLLLVVLLSYIATQSYAIGKLSTESIQNYLELEKDRTNTGKWVSKNTPKNFTLMACWGSPAFFAHRHTLDCSFLNRHYESNDLIKTYSPEIIVSDTNKIGDNYTLVKTFNKAIRVGISYPFGVHIRNDVLSQVTDIDHTLNACPDSNSCTSIYTPFIDLITNPILGDKYGVLSAYDKPDTIFAHPGETQPTSFELDPSKFKKWGVTSFTLTTSISPNVPENVVTRGGAVAGVTVYHQNEVIAERQVIRSGEPSTISFPLTKDGNYRIVLDNNNVVDTNRVLFRLEQKK</sequence>
<feature type="transmembrane region" description="Helical" evidence="1">
    <location>
        <begin position="343"/>
        <end position="360"/>
    </location>
</feature>
<feature type="transmembrane region" description="Helical" evidence="1">
    <location>
        <begin position="176"/>
        <end position="203"/>
    </location>
</feature>
<name>A0A0F4TBZ8_PSEFL</name>
<feature type="transmembrane region" description="Helical" evidence="1">
    <location>
        <begin position="100"/>
        <end position="120"/>
    </location>
</feature>
<feature type="transmembrane region" description="Helical" evidence="1">
    <location>
        <begin position="314"/>
        <end position="337"/>
    </location>
</feature>